<dbReference type="EMBL" id="JACHVA010000082">
    <property type="protein sequence ID" value="MBC2602215.1"/>
    <property type="molecule type" value="Genomic_DNA"/>
</dbReference>
<gene>
    <name evidence="1" type="ORF">H5P30_10540</name>
</gene>
<organism evidence="1 2">
    <name type="scientific">Puniceicoccus vermicola</name>
    <dbReference type="NCBI Taxonomy" id="388746"/>
    <lineage>
        <taxon>Bacteria</taxon>
        <taxon>Pseudomonadati</taxon>
        <taxon>Verrucomicrobiota</taxon>
        <taxon>Opitutia</taxon>
        <taxon>Puniceicoccales</taxon>
        <taxon>Puniceicoccaceae</taxon>
        <taxon>Puniceicoccus</taxon>
    </lineage>
</organism>
<dbReference type="RefSeq" id="WP_185692910.1">
    <property type="nucleotide sequence ID" value="NZ_JACHVA010000082.1"/>
</dbReference>
<evidence type="ECO:0000313" key="1">
    <source>
        <dbReference type="EMBL" id="MBC2602215.1"/>
    </source>
</evidence>
<keyword evidence="2" id="KW-1185">Reference proteome</keyword>
<evidence type="ECO:0000313" key="2">
    <source>
        <dbReference type="Proteomes" id="UP000525652"/>
    </source>
</evidence>
<protein>
    <submittedName>
        <fullName evidence="1">Alpha-galactosidase</fullName>
    </submittedName>
</protein>
<proteinExistence type="predicted"/>
<comment type="caution">
    <text evidence="1">The sequence shown here is derived from an EMBL/GenBank/DDBJ whole genome shotgun (WGS) entry which is preliminary data.</text>
</comment>
<dbReference type="Gene3D" id="3.20.20.70">
    <property type="entry name" value="Aldolase class I"/>
    <property type="match status" value="1"/>
</dbReference>
<dbReference type="InterPro" id="IPR013785">
    <property type="entry name" value="Aldolase_TIM"/>
</dbReference>
<reference evidence="1 2" key="1">
    <citation type="submission" date="2020-07" db="EMBL/GenBank/DDBJ databases">
        <authorList>
            <person name="Feng X."/>
        </authorList>
    </citation>
    <scope>NUCLEOTIDE SEQUENCE [LARGE SCALE GENOMIC DNA]</scope>
    <source>
        <strain evidence="1 2">JCM14086</strain>
    </source>
</reference>
<dbReference type="InterPro" id="IPR017853">
    <property type="entry name" value="GH"/>
</dbReference>
<accession>A0A7X1AY95</accession>
<name>A0A7X1AY95_9BACT</name>
<dbReference type="SUPFAM" id="SSF51445">
    <property type="entry name" value="(Trans)glycosidases"/>
    <property type="match status" value="1"/>
</dbReference>
<dbReference type="AlphaFoldDB" id="A0A7X1AY95"/>
<dbReference type="Proteomes" id="UP000525652">
    <property type="component" value="Unassembled WGS sequence"/>
</dbReference>
<sequence>MHNRRRHTEDHLRFLLFEQENLGNIDTFYTVFTIVCGSDNAYNHRFAPTESNSNHPSPSPTFLRMPHEEVFPSGIETQSSKIEQGQSSHSGRPSRILEIASPHLKLTQVYLNDATDHSDELVQERVWLLHPNEDDLALDGNLFQIEDTIHQSGYIFIKRAPLPSARKVPANSDFRVTFHREAGVSVRLYEKESEGTWTVLQYEGGELGRTQALQNWQREQRPDNEIQRLPRFLSNTWGDRSQDSRMREEFILAEIDAAAQIGVEVVQLDDGWQQGTSANSTNAEDNGGVWENFWQTNPRFWEVDPNRFPNGLHPILAHAKNQDIEIGLWYAPDSWNSLENWKKDAEKVLELHRTYGIRFFKVDSLNVNTDDGRNNLRAFFNRVLTESRGEVLFDLDITAGKRPGYLGEISVGPLFVENRYSDWRSYWPHHTLRNLWQLSRWIDSKRLRMEFLNKERNTAKYSQDPLAPAHYKSDTLFATVMFANPLGWFECSNLPNDYQKDLAPLVQKWKDHRQELFSGTILPIGKEPDGIAYTGFMSIAVKKDRGFILIFRERNPSNHARIELPSGLELEKVDWEILSPNGAVESESDFLRIQIPESLDYVFARFIARA</sequence>